<keyword evidence="3" id="KW-1185">Reference proteome</keyword>
<dbReference type="Proteomes" id="UP000271098">
    <property type="component" value="Unassembled WGS sequence"/>
</dbReference>
<reference evidence="4" key="1">
    <citation type="submission" date="2016-06" db="UniProtKB">
        <authorList>
            <consortium name="WormBaseParasite"/>
        </authorList>
    </citation>
    <scope>IDENTIFICATION</scope>
</reference>
<evidence type="ECO:0000256" key="1">
    <source>
        <dbReference type="SAM" id="MobiDB-lite"/>
    </source>
</evidence>
<dbReference type="EMBL" id="UYRT01088918">
    <property type="protein sequence ID" value="VDN34310.1"/>
    <property type="molecule type" value="Genomic_DNA"/>
</dbReference>
<protein>
    <submittedName>
        <fullName evidence="4">RRM domain-containing protein</fullName>
    </submittedName>
</protein>
<sequence>MAPSGNRQTVGGEETNGQDADVQAHCKYLIAFVLQVPNTIEQAKIEHIQSYGGEIIKTDLGKRLVRARQEADTNGGFFMNQFANSDKAEEYHESDQREY</sequence>
<dbReference type="SUPFAM" id="SSF53686">
    <property type="entry name" value="Tryptophan synthase beta subunit-like PLP-dependent enzymes"/>
    <property type="match status" value="1"/>
</dbReference>
<dbReference type="OrthoDB" id="10259545at2759"/>
<dbReference type="AlphaFoldDB" id="A0A183EFB9"/>
<name>A0A183EFB9_9BILA</name>
<organism evidence="4">
    <name type="scientific">Gongylonema pulchrum</name>
    <dbReference type="NCBI Taxonomy" id="637853"/>
    <lineage>
        <taxon>Eukaryota</taxon>
        <taxon>Metazoa</taxon>
        <taxon>Ecdysozoa</taxon>
        <taxon>Nematoda</taxon>
        <taxon>Chromadorea</taxon>
        <taxon>Rhabditida</taxon>
        <taxon>Spirurina</taxon>
        <taxon>Spiruromorpha</taxon>
        <taxon>Spiruroidea</taxon>
        <taxon>Gongylonematidae</taxon>
        <taxon>Gongylonema</taxon>
    </lineage>
</organism>
<proteinExistence type="predicted"/>
<dbReference type="WBParaSite" id="GPUH_0001968501-mRNA-1">
    <property type="protein sequence ID" value="GPUH_0001968501-mRNA-1"/>
    <property type="gene ID" value="GPUH_0001968501"/>
</dbReference>
<feature type="compositionally biased region" description="Basic and acidic residues" evidence="1">
    <location>
        <begin position="86"/>
        <end position="99"/>
    </location>
</feature>
<reference evidence="2 3" key="2">
    <citation type="submission" date="2018-11" db="EMBL/GenBank/DDBJ databases">
        <authorList>
            <consortium name="Pathogen Informatics"/>
        </authorList>
    </citation>
    <scope>NUCLEOTIDE SEQUENCE [LARGE SCALE GENOMIC DNA]</scope>
</reference>
<evidence type="ECO:0000313" key="4">
    <source>
        <dbReference type="WBParaSite" id="GPUH_0001968501-mRNA-1"/>
    </source>
</evidence>
<accession>A0A183EFB9</accession>
<evidence type="ECO:0000313" key="2">
    <source>
        <dbReference type="EMBL" id="VDN34310.1"/>
    </source>
</evidence>
<feature type="region of interest" description="Disordered" evidence="1">
    <location>
        <begin position="75"/>
        <end position="99"/>
    </location>
</feature>
<evidence type="ECO:0000313" key="3">
    <source>
        <dbReference type="Proteomes" id="UP000271098"/>
    </source>
</evidence>
<gene>
    <name evidence="2" type="ORF">GPUH_LOCUS19661</name>
</gene>
<dbReference type="Gene3D" id="3.40.50.1100">
    <property type="match status" value="1"/>
</dbReference>
<dbReference type="InterPro" id="IPR036052">
    <property type="entry name" value="TrpB-like_PALP_sf"/>
</dbReference>